<sequence length="171" mass="19650">MNKNIYIIRHCEAEGQSEDAPLTVKGLEQAEKLSDFFYNKKVDHIISSPFLRAIQTIQPLANRLNLEIQIDNRLSECLLSSMPMSDWLDKLHATFDNLDLKYSGGESSKEAMDRIVNVVIDSLESEHESTVIVTHGNIMSLLLHHFDMFFARKKCRVLQYINSFIPHKNSI</sequence>
<organism evidence="1 2">
    <name type="scientific">Heyndrickxia coagulans DSM 1 = ATCC 7050</name>
    <dbReference type="NCBI Taxonomy" id="1121088"/>
    <lineage>
        <taxon>Bacteria</taxon>
        <taxon>Bacillati</taxon>
        <taxon>Bacillota</taxon>
        <taxon>Bacilli</taxon>
        <taxon>Bacillales</taxon>
        <taxon>Bacillaceae</taxon>
        <taxon>Heyndrickxia</taxon>
    </lineage>
</organism>
<protein>
    <submittedName>
        <fullName evidence="1">2,3-bisphosphoglycerate-dependent phosphoglycerate mutase</fullName>
    </submittedName>
</protein>
<name>A0A8B4BXC6_HEYCO</name>
<dbReference type="RefSeq" id="WP_029143169.1">
    <property type="nucleotide sequence ID" value="NZ_ALAS01000155.1"/>
</dbReference>
<dbReference type="PANTHER" id="PTHR48100:SF1">
    <property type="entry name" value="HISTIDINE PHOSPHATASE FAMILY PROTEIN-RELATED"/>
    <property type="match status" value="1"/>
</dbReference>
<dbReference type="PIRSF" id="PIRSF000709">
    <property type="entry name" value="6PFK_2-Ptase"/>
    <property type="match status" value="1"/>
</dbReference>
<dbReference type="KEGG" id="bcoa:BF29_2161"/>
<dbReference type="Pfam" id="PF00300">
    <property type="entry name" value="His_Phos_1"/>
    <property type="match status" value="1"/>
</dbReference>
<dbReference type="Gene3D" id="3.40.50.1240">
    <property type="entry name" value="Phosphoglycerate mutase-like"/>
    <property type="match status" value="1"/>
</dbReference>
<gene>
    <name evidence="1" type="ORF">SAMN02745208_02029</name>
</gene>
<dbReference type="SMART" id="SM00855">
    <property type="entry name" value="PGAM"/>
    <property type="match status" value="1"/>
</dbReference>
<dbReference type="AlphaFoldDB" id="A0A8B4BXC6"/>
<dbReference type="GeneID" id="29814663"/>
<evidence type="ECO:0000313" key="1">
    <source>
        <dbReference type="EMBL" id="SHF44707.1"/>
    </source>
</evidence>
<proteinExistence type="predicted"/>
<accession>A0A8B4BXC6</accession>
<dbReference type="GO" id="GO:0016791">
    <property type="term" value="F:phosphatase activity"/>
    <property type="evidence" value="ECO:0007669"/>
    <property type="project" value="TreeGrafter"/>
</dbReference>
<dbReference type="EMBL" id="FQUB01000041">
    <property type="protein sequence ID" value="SHF44707.1"/>
    <property type="molecule type" value="Genomic_DNA"/>
</dbReference>
<dbReference type="InterPro" id="IPR029033">
    <property type="entry name" value="His_PPase_superfam"/>
</dbReference>
<dbReference type="InterPro" id="IPR050275">
    <property type="entry name" value="PGM_Phosphatase"/>
</dbReference>
<dbReference type="GO" id="GO:0005737">
    <property type="term" value="C:cytoplasm"/>
    <property type="evidence" value="ECO:0007669"/>
    <property type="project" value="TreeGrafter"/>
</dbReference>
<dbReference type="InterPro" id="IPR013078">
    <property type="entry name" value="His_Pase_superF_clade-1"/>
</dbReference>
<dbReference type="Proteomes" id="UP000184029">
    <property type="component" value="Unassembled WGS sequence"/>
</dbReference>
<comment type="caution">
    <text evidence="1">The sequence shown here is derived from an EMBL/GenBank/DDBJ whole genome shotgun (WGS) entry which is preliminary data.</text>
</comment>
<dbReference type="CDD" id="cd07067">
    <property type="entry name" value="HP_PGM_like"/>
    <property type="match status" value="1"/>
</dbReference>
<evidence type="ECO:0000313" key="2">
    <source>
        <dbReference type="Proteomes" id="UP000184029"/>
    </source>
</evidence>
<reference evidence="1 2" key="1">
    <citation type="submission" date="2016-11" db="EMBL/GenBank/DDBJ databases">
        <authorList>
            <person name="Varghese N."/>
            <person name="Submissions S."/>
        </authorList>
    </citation>
    <scope>NUCLEOTIDE SEQUENCE [LARGE SCALE GENOMIC DNA]</scope>
    <source>
        <strain evidence="1 2">DSM 1</strain>
    </source>
</reference>
<dbReference type="PANTHER" id="PTHR48100">
    <property type="entry name" value="BROAD-SPECIFICITY PHOSPHATASE YOR283W-RELATED"/>
    <property type="match status" value="1"/>
</dbReference>
<dbReference type="SUPFAM" id="SSF53254">
    <property type="entry name" value="Phosphoglycerate mutase-like"/>
    <property type="match status" value="1"/>
</dbReference>